<evidence type="ECO:0000313" key="2">
    <source>
        <dbReference type="Proteomes" id="UP001630127"/>
    </source>
</evidence>
<feature type="non-terminal residue" evidence="1">
    <location>
        <position position="1"/>
    </location>
</feature>
<reference evidence="1 2" key="1">
    <citation type="submission" date="2024-11" db="EMBL/GenBank/DDBJ databases">
        <title>A near-complete genome assembly of Cinchona calisaya.</title>
        <authorList>
            <person name="Lian D.C."/>
            <person name="Zhao X.W."/>
            <person name="Wei L."/>
        </authorList>
    </citation>
    <scope>NUCLEOTIDE SEQUENCE [LARGE SCALE GENOMIC DNA]</scope>
    <source>
        <tissue evidence="1">Nenye</tissue>
    </source>
</reference>
<dbReference type="Proteomes" id="UP001630127">
    <property type="component" value="Unassembled WGS sequence"/>
</dbReference>
<dbReference type="EMBL" id="JBJUIK010000013">
    <property type="protein sequence ID" value="KAL3507274.1"/>
    <property type="molecule type" value="Genomic_DNA"/>
</dbReference>
<proteinExistence type="predicted"/>
<gene>
    <name evidence="1" type="ORF">ACH5RR_032656</name>
</gene>
<dbReference type="AlphaFoldDB" id="A0ABD2YL71"/>
<name>A0ABD2YL71_9GENT</name>
<evidence type="ECO:0000313" key="1">
    <source>
        <dbReference type="EMBL" id="KAL3507274.1"/>
    </source>
</evidence>
<sequence length="69" mass="7448">HLALEMNTICFLAAFFSYGATNVQFGVKVTNCSINIGATRDLLDTVGLALAVFPMLGANGFKRDCFKTQ</sequence>
<protein>
    <submittedName>
        <fullName evidence="1">Uncharacterized protein</fullName>
    </submittedName>
</protein>
<keyword evidence="2" id="KW-1185">Reference proteome</keyword>
<organism evidence="1 2">
    <name type="scientific">Cinchona calisaya</name>
    <dbReference type="NCBI Taxonomy" id="153742"/>
    <lineage>
        <taxon>Eukaryota</taxon>
        <taxon>Viridiplantae</taxon>
        <taxon>Streptophyta</taxon>
        <taxon>Embryophyta</taxon>
        <taxon>Tracheophyta</taxon>
        <taxon>Spermatophyta</taxon>
        <taxon>Magnoliopsida</taxon>
        <taxon>eudicotyledons</taxon>
        <taxon>Gunneridae</taxon>
        <taxon>Pentapetalae</taxon>
        <taxon>asterids</taxon>
        <taxon>lamiids</taxon>
        <taxon>Gentianales</taxon>
        <taxon>Rubiaceae</taxon>
        <taxon>Cinchonoideae</taxon>
        <taxon>Cinchoneae</taxon>
        <taxon>Cinchona</taxon>
    </lineage>
</organism>
<comment type="caution">
    <text evidence="1">The sequence shown here is derived from an EMBL/GenBank/DDBJ whole genome shotgun (WGS) entry which is preliminary data.</text>
</comment>
<accession>A0ABD2YL71</accession>